<proteinExistence type="predicted"/>
<sequence length="514" mass="58234">HQTNHNDKTTVHNFSPRNYNHLLHLATNNTYLPDVVGQIRLMQDLKPQNPESNSKLIIGLLLNRSTMVKLVFWDNQAADLRSLQAKRDRKFQVLIVTSIIPTIYKVECFNWKVGNRRLPSLDCDNLTAMTEPIPSSTHQSRRQRFSEIDSSFGESYQYRPRFPFKSFDERLQISRRLFSGAAPAIGGSSRQAMCCGKRRYTTIKDADDMGTGSKTNADFLLSLSPHMCGTTLRFFISGTITAEILEKGLALLLPQSLSSSCHIGVHQTNHNDKTTVHNFSPRNYNHLLHLATNNTYLPDVVGQIRLMQDLKPQNPESNSKLIIGLLLNRSTMVKLVFWDNQAADLRSLQAKRDRKFQVLIVTSIIPTIYKEPIPSSTHQSRRQRFSEIDSSFGESYQYRPRFPFKSFDERLQISRRLFSGAAPAIGEAMCCGKRRYTTIKDADDMGTGSKTNADFLLSLSPHMCGTTLRFFISGTITAEILEKGLALLLPQSLSSSCHIGGSRLLSFYEWRDES</sequence>
<dbReference type="Proteomes" id="UP000824890">
    <property type="component" value="Unassembled WGS sequence"/>
</dbReference>
<evidence type="ECO:0000313" key="2">
    <source>
        <dbReference type="Proteomes" id="UP000824890"/>
    </source>
</evidence>
<gene>
    <name evidence="1" type="ORF">HID58_062830</name>
</gene>
<accession>A0ABQ8A2M1</accession>
<name>A0ABQ8A2M1_BRANA</name>
<dbReference type="EMBL" id="JAGKQM010000014">
    <property type="protein sequence ID" value="KAH0886734.1"/>
    <property type="molecule type" value="Genomic_DNA"/>
</dbReference>
<reference evidence="1 2" key="1">
    <citation type="submission" date="2021-05" db="EMBL/GenBank/DDBJ databases">
        <title>Genome Assembly of Synthetic Allotetraploid Brassica napus Reveals Homoeologous Exchanges between Subgenomes.</title>
        <authorList>
            <person name="Davis J.T."/>
        </authorList>
    </citation>
    <scope>NUCLEOTIDE SEQUENCE [LARGE SCALE GENOMIC DNA]</scope>
    <source>
        <strain evidence="2">cv. Da-Ae</strain>
        <tissue evidence="1">Seedling</tissue>
    </source>
</reference>
<organism evidence="1 2">
    <name type="scientific">Brassica napus</name>
    <name type="common">Rape</name>
    <dbReference type="NCBI Taxonomy" id="3708"/>
    <lineage>
        <taxon>Eukaryota</taxon>
        <taxon>Viridiplantae</taxon>
        <taxon>Streptophyta</taxon>
        <taxon>Embryophyta</taxon>
        <taxon>Tracheophyta</taxon>
        <taxon>Spermatophyta</taxon>
        <taxon>Magnoliopsida</taxon>
        <taxon>eudicotyledons</taxon>
        <taxon>Gunneridae</taxon>
        <taxon>Pentapetalae</taxon>
        <taxon>rosids</taxon>
        <taxon>malvids</taxon>
        <taxon>Brassicales</taxon>
        <taxon>Brassicaceae</taxon>
        <taxon>Brassiceae</taxon>
        <taxon>Brassica</taxon>
    </lineage>
</organism>
<evidence type="ECO:0000313" key="1">
    <source>
        <dbReference type="EMBL" id="KAH0886734.1"/>
    </source>
</evidence>
<protein>
    <submittedName>
        <fullName evidence="1">Uncharacterized protein</fullName>
    </submittedName>
</protein>
<keyword evidence="2" id="KW-1185">Reference proteome</keyword>
<comment type="caution">
    <text evidence="1">The sequence shown here is derived from an EMBL/GenBank/DDBJ whole genome shotgun (WGS) entry which is preliminary data.</text>
</comment>
<feature type="non-terminal residue" evidence="1">
    <location>
        <position position="1"/>
    </location>
</feature>